<sequence>MIGIVKITFRRSRPPQNAGDQIYEAPIVDKFSFPSGHSSRAAMLMIFGLVFLQKQFYLQLLLAPLIVGYSRIAMGRHFFFDVLGGIFLGMFEGILILQLPNNITDLIIEQFPFLLVLIDAVAGYF</sequence>
<accession>A0AC34R3I2</accession>
<protein>
    <submittedName>
        <fullName evidence="2">Phosphatidic acid phosphatase type 2/haloperoxidase domain-containing protein</fullName>
    </submittedName>
</protein>
<dbReference type="Proteomes" id="UP000887576">
    <property type="component" value="Unplaced"/>
</dbReference>
<reference evidence="2" key="1">
    <citation type="submission" date="2022-11" db="UniProtKB">
        <authorList>
            <consortium name="WormBaseParasite"/>
        </authorList>
    </citation>
    <scope>IDENTIFICATION</scope>
</reference>
<name>A0AC34R3I2_9BILA</name>
<proteinExistence type="predicted"/>
<organism evidence="1 2">
    <name type="scientific">Panagrolaimus sp. JU765</name>
    <dbReference type="NCBI Taxonomy" id="591449"/>
    <lineage>
        <taxon>Eukaryota</taxon>
        <taxon>Metazoa</taxon>
        <taxon>Ecdysozoa</taxon>
        <taxon>Nematoda</taxon>
        <taxon>Chromadorea</taxon>
        <taxon>Rhabditida</taxon>
        <taxon>Tylenchina</taxon>
        <taxon>Panagrolaimomorpha</taxon>
        <taxon>Panagrolaimoidea</taxon>
        <taxon>Panagrolaimidae</taxon>
        <taxon>Panagrolaimus</taxon>
    </lineage>
</organism>
<evidence type="ECO:0000313" key="1">
    <source>
        <dbReference type="Proteomes" id="UP000887576"/>
    </source>
</evidence>
<evidence type="ECO:0000313" key="2">
    <source>
        <dbReference type="WBParaSite" id="JU765_v2.g3103.t1"/>
    </source>
</evidence>
<dbReference type="WBParaSite" id="JU765_v2.g3103.t1">
    <property type="protein sequence ID" value="JU765_v2.g3103.t1"/>
    <property type="gene ID" value="JU765_v2.g3103"/>
</dbReference>